<evidence type="ECO:0000313" key="6">
    <source>
        <dbReference type="EMBL" id="KAJ7220593.1"/>
    </source>
</evidence>
<organism evidence="6 7">
    <name type="scientific">Mycena pura</name>
    <dbReference type="NCBI Taxonomy" id="153505"/>
    <lineage>
        <taxon>Eukaryota</taxon>
        <taxon>Fungi</taxon>
        <taxon>Dikarya</taxon>
        <taxon>Basidiomycota</taxon>
        <taxon>Agaricomycotina</taxon>
        <taxon>Agaricomycetes</taxon>
        <taxon>Agaricomycetidae</taxon>
        <taxon>Agaricales</taxon>
        <taxon>Marasmiineae</taxon>
        <taxon>Mycenaceae</taxon>
        <taxon>Mycena</taxon>
    </lineage>
</organism>
<dbReference type="GO" id="GO:0006606">
    <property type="term" value="P:protein import into nucleus"/>
    <property type="evidence" value="ECO:0007669"/>
    <property type="project" value="TreeGrafter"/>
</dbReference>
<dbReference type="PANTHER" id="PTHR12363">
    <property type="entry name" value="TRANSPORTIN 3 AND IMPORTIN 13"/>
    <property type="match status" value="1"/>
</dbReference>
<proteinExistence type="inferred from homology"/>
<evidence type="ECO:0000256" key="4">
    <source>
        <dbReference type="ARBA" id="ARBA00023242"/>
    </source>
</evidence>
<keyword evidence="3" id="KW-0813">Transport</keyword>
<keyword evidence="4" id="KW-0539">Nucleus</keyword>
<dbReference type="InterPro" id="IPR040520">
    <property type="entry name" value="Importin_rep_3"/>
</dbReference>
<dbReference type="Pfam" id="PF18806">
    <property type="entry name" value="Importin_rep_3"/>
    <property type="match status" value="1"/>
</dbReference>
<evidence type="ECO:0000313" key="7">
    <source>
        <dbReference type="Proteomes" id="UP001219525"/>
    </source>
</evidence>
<dbReference type="SUPFAM" id="SSF48371">
    <property type="entry name" value="ARM repeat"/>
    <property type="match status" value="1"/>
</dbReference>
<name>A0AAD6VUY0_9AGAR</name>
<protein>
    <submittedName>
        <fullName evidence="6">Armadillo-type protein</fullName>
    </submittedName>
</protein>
<dbReference type="InterPro" id="IPR051345">
    <property type="entry name" value="Importin_beta-like_NTR"/>
</dbReference>
<dbReference type="Gene3D" id="1.25.10.10">
    <property type="entry name" value="Leucine-rich Repeat Variant"/>
    <property type="match status" value="1"/>
</dbReference>
<evidence type="ECO:0000256" key="1">
    <source>
        <dbReference type="ARBA" id="ARBA00004123"/>
    </source>
</evidence>
<sequence length="1081" mass="115498">MSAGSDSTGLAPLAPADVAQAIALIQTAYAPDASSDPAQIESLQSALLAMQRTPAAWGLIIPLLGHDDLNVQFFGALTAQAKIARGELETLSPEDQLALRDILFALVGVPRSRVVQMKLFGAVTALALRLVPGRPSRWEGWVQATVQTLVASGSATPQIHHFLACAAEDIVAADLLPQPKIELYESLRSAAPLVLQSIATVLAHPPSPRDDPDSLNAALTCLLAWFPTRLIPDVELASLVPPLIALLDTGGISSYTLIELLSHPPPTWTPAILIEPLLSWAARTFPNHYSPEEQNPYYPASVPPLAERRVLRPHTQLLVALAEAAVEWVAAHLVDPSVASSAHTSTAPPRAALSQHMLRIMLALTAMDAGGAPLSAEGEELTGGYEDDDEDEGEESTATASLGFWYLLQEALWEVPVSMLDVFAAAVSADDHDHDDGAEVAKVSAAERARTAHAQAAYVALVRILRGKVVCGRDWDRDHLDYFKVYRREAADTLVNAYYVLRTDLLEYYVADASARLDAGEPWENIEATLHCLCAVHEAVDLDSIGRMVALARLFGAEVWGRLPARSAPPIARLRRTALRLIGTYAAYFTIRPPDELLLPLQYVIGALADSDRRICHQATLALRSLCDANRSALAGRISAFAEVYAGLGGVPDSEKGKVLQSIASVIQALPPAEAIAPVEAMVRPILQQLRDAFGVAETHPDTARSTAILQLEILAGIAKGLTRITVLFDDEDGSQTEADAALAARKDPRIDALRAAIFDCIAQMAELWSADAEVGQALSELFKSITALPADVTLVTLPAQPLLGVVCRAAGRRLNAVWLALATILIAQLNPPPLFLTLRSGPSEEAEACVRNSAGQIVSAGLHLLGAPGGMLENPDIVQEFFACMDRVAQDFTSAFCALPDGAFDALMQCAISALSLQERYSLVASCTFLGTLVHRTALFASISPELLKQLQAHMIRTHGHAMMRAVLCGFAGAAPRSAMNNLLELLGALVSRWDEQVVGEALAGPGQKAPGGARAWVREIVFAGDFYPSHAGSEAKERFVKAVVSSRSVKKTKEAANQFSTIARGLQGSTFGYSAVSAM</sequence>
<accession>A0AAD6VUY0</accession>
<dbReference type="InterPro" id="IPR016024">
    <property type="entry name" value="ARM-type_fold"/>
</dbReference>
<reference evidence="6" key="1">
    <citation type="submission" date="2023-03" db="EMBL/GenBank/DDBJ databases">
        <title>Massive genome expansion in bonnet fungi (Mycena s.s.) driven by repeated elements and novel gene families across ecological guilds.</title>
        <authorList>
            <consortium name="Lawrence Berkeley National Laboratory"/>
            <person name="Harder C.B."/>
            <person name="Miyauchi S."/>
            <person name="Viragh M."/>
            <person name="Kuo A."/>
            <person name="Thoen E."/>
            <person name="Andreopoulos B."/>
            <person name="Lu D."/>
            <person name="Skrede I."/>
            <person name="Drula E."/>
            <person name="Henrissat B."/>
            <person name="Morin E."/>
            <person name="Kohler A."/>
            <person name="Barry K."/>
            <person name="LaButti K."/>
            <person name="Morin E."/>
            <person name="Salamov A."/>
            <person name="Lipzen A."/>
            <person name="Mereny Z."/>
            <person name="Hegedus B."/>
            <person name="Baldrian P."/>
            <person name="Stursova M."/>
            <person name="Weitz H."/>
            <person name="Taylor A."/>
            <person name="Grigoriev I.V."/>
            <person name="Nagy L.G."/>
            <person name="Martin F."/>
            <person name="Kauserud H."/>
        </authorList>
    </citation>
    <scope>NUCLEOTIDE SEQUENCE</scope>
    <source>
        <strain evidence="6">9144</strain>
    </source>
</reference>
<dbReference type="Proteomes" id="UP001219525">
    <property type="component" value="Unassembled WGS sequence"/>
</dbReference>
<evidence type="ECO:0000256" key="2">
    <source>
        <dbReference type="ARBA" id="ARBA00007991"/>
    </source>
</evidence>
<dbReference type="GO" id="GO:0005634">
    <property type="term" value="C:nucleus"/>
    <property type="evidence" value="ECO:0007669"/>
    <property type="project" value="UniProtKB-SubCell"/>
</dbReference>
<comment type="subcellular location">
    <subcellularLocation>
        <location evidence="1">Nucleus</location>
    </subcellularLocation>
</comment>
<dbReference type="AlphaFoldDB" id="A0AAD6VUY0"/>
<comment type="caution">
    <text evidence="6">The sequence shown here is derived from an EMBL/GenBank/DDBJ whole genome shotgun (WGS) entry which is preliminary data.</text>
</comment>
<gene>
    <name evidence="6" type="ORF">GGX14DRAFT_354173</name>
</gene>
<feature type="region of interest" description="Disordered" evidence="5">
    <location>
        <begin position="373"/>
        <end position="394"/>
    </location>
</feature>
<feature type="compositionally biased region" description="Acidic residues" evidence="5">
    <location>
        <begin position="377"/>
        <end position="394"/>
    </location>
</feature>
<evidence type="ECO:0000256" key="5">
    <source>
        <dbReference type="SAM" id="MobiDB-lite"/>
    </source>
</evidence>
<keyword evidence="7" id="KW-1185">Reference proteome</keyword>
<dbReference type="PANTHER" id="PTHR12363:SF33">
    <property type="entry name" value="IMPORTIN-13"/>
    <property type="match status" value="1"/>
</dbReference>
<comment type="similarity">
    <text evidence="2">Belongs to the importin beta family.</text>
</comment>
<evidence type="ECO:0000256" key="3">
    <source>
        <dbReference type="ARBA" id="ARBA00022448"/>
    </source>
</evidence>
<dbReference type="GO" id="GO:0005737">
    <property type="term" value="C:cytoplasm"/>
    <property type="evidence" value="ECO:0007669"/>
    <property type="project" value="TreeGrafter"/>
</dbReference>
<dbReference type="InterPro" id="IPR011989">
    <property type="entry name" value="ARM-like"/>
</dbReference>
<dbReference type="EMBL" id="JARJCW010000009">
    <property type="protein sequence ID" value="KAJ7220593.1"/>
    <property type="molecule type" value="Genomic_DNA"/>
</dbReference>